<dbReference type="Pfam" id="PF13438">
    <property type="entry name" value="DUF4113"/>
    <property type="match status" value="1"/>
</dbReference>
<dbReference type="InterPro" id="IPR025188">
    <property type="entry name" value="DUF4113"/>
</dbReference>
<evidence type="ECO:0000313" key="6">
    <source>
        <dbReference type="EMBL" id="MDQ0334206.1"/>
    </source>
</evidence>
<dbReference type="InterPro" id="IPR050116">
    <property type="entry name" value="DNA_polymerase-Y"/>
</dbReference>
<dbReference type="PANTHER" id="PTHR11076">
    <property type="entry name" value="DNA REPAIR POLYMERASE UMUC / TRANSFERASE FAMILY MEMBER"/>
    <property type="match status" value="1"/>
</dbReference>
<dbReference type="InterPro" id="IPR001126">
    <property type="entry name" value="UmuC"/>
</dbReference>
<evidence type="ECO:0000256" key="3">
    <source>
        <dbReference type="ARBA" id="ARBA00023236"/>
    </source>
</evidence>
<evidence type="ECO:0000313" key="7">
    <source>
        <dbReference type="Proteomes" id="UP001138672"/>
    </source>
</evidence>
<evidence type="ECO:0000313" key="5">
    <source>
        <dbReference type="EMBL" id="MBP1840342.1"/>
    </source>
</evidence>
<dbReference type="Gene3D" id="1.10.150.20">
    <property type="entry name" value="5' to 3' exonuclease, C-terminal subdomain"/>
    <property type="match status" value="1"/>
</dbReference>
<dbReference type="PROSITE" id="PS50173">
    <property type="entry name" value="UMUC"/>
    <property type="match status" value="1"/>
</dbReference>
<dbReference type="PANTHER" id="PTHR11076:SF33">
    <property type="entry name" value="DNA POLYMERASE KAPPA"/>
    <property type="match status" value="1"/>
</dbReference>
<dbReference type="GO" id="GO:0003684">
    <property type="term" value="F:damaged DNA binding"/>
    <property type="evidence" value="ECO:0007669"/>
    <property type="project" value="InterPro"/>
</dbReference>
<dbReference type="SUPFAM" id="SSF56672">
    <property type="entry name" value="DNA/RNA polymerases"/>
    <property type="match status" value="1"/>
</dbReference>
<dbReference type="Proteomes" id="UP001138672">
    <property type="component" value="Unassembled WGS sequence"/>
</dbReference>
<protein>
    <submittedName>
        <fullName evidence="5">DNA polymerase V</fullName>
    </submittedName>
</protein>
<dbReference type="Proteomes" id="UP001231587">
    <property type="component" value="Unassembled WGS sequence"/>
</dbReference>
<reference evidence="5" key="1">
    <citation type="submission" date="2021-03" db="EMBL/GenBank/DDBJ databases">
        <title>Genomic Encyclopedia of Type Strains, Phase IV (KMG-IV): sequencing the most valuable type-strain genomes for metagenomic binning, comparative biology and taxonomic classification.</title>
        <authorList>
            <person name="Goeker M."/>
        </authorList>
    </citation>
    <scope>NUCLEOTIDE SEQUENCE</scope>
    <source>
        <strain evidence="5">DSM 15523</strain>
        <strain evidence="6 8">DSM 16476</strain>
    </source>
</reference>
<name>A0A9X0YN84_9FLAO</name>
<comment type="similarity">
    <text evidence="1">Belongs to the DNA polymerase type-Y family.</text>
</comment>
<dbReference type="InterPro" id="IPR043502">
    <property type="entry name" value="DNA/RNA_pol_sf"/>
</dbReference>
<dbReference type="InterPro" id="IPR017961">
    <property type="entry name" value="DNA_pol_Y-fam_little_finger"/>
</dbReference>
<dbReference type="Pfam" id="PF00817">
    <property type="entry name" value="IMS"/>
    <property type="match status" value="1"/>
</dbReference>
<dbReference type="AlphaFoldDB" id="A0A9X0YN84"/>
<dbReference type="GO" id="GO:0006281">
    <property type="term" value="P:DNA repair"/>
    <property type="evidence" value="ECO:0007669"/>
    <property type="project" value="InterPro"/>
</dbReference>
<organism evidence="5 7">
    <name type="scientific">Formosa algae</name>
    <dbReference type="NCBI Taxonomy" id="225843"/>
    <lineage>
        <taxon>Bacteria</taxon>
        <taxon>Pseudomonadati</taxon>
        <taxon>Bacteroidota</taxon>
        <taxon>Flavobacteriia</taxon>
        <taxon>Flavobacteriales</taxon>
        <taxon>Flavobacteriaceae</taxon>
        <taxon>Formosa</taxon>
    </lineage>
</organism>
<keyword evidence="8" id="KW-1185">Reference proteome</keyword>
<evidence type="ECO:0000259" key="4">
    <source>
        <dbReference type="PROSITE" id="PS50173"/>
    </source>
</evidence>
<dbReference type="GO" id="GO:0009432">
    <property type="term" value="P:SOS response"/>
    <property type="evidence" value="ECO:0007669"/>
    <property type="project" value="UniProtKB-KW"/>
</dbReference>
<evidence type="ECO:0000256" key="1">
    <source>
        <dbReference type="ARBA" id="ARBA00010945"/>
    </source>
</evidence>
<keyword evidence="2" id="KW-0227">DNA damage</keyword>
<comment type="caution">
    <text evidence="5">The sequence shown here is derived from an EMBL/GenBank/DDBJ whole genome shotgun (WGS) entry which is preliminary data.</text>
</comment>
<dbReference type="Pfam" id="PF11799">
    <property type="entry name" value="IMS_C"/>
    <property type="match status" value="1"/>
</dbReference>
<dbReference type="CDD" id="cd01700">
    <property type="entry name" value="PolY_Pol_V_umuC"/>
    <property type="match status" value="1"/>
</dbReference>
<dbReference type="GO" id="GO:0042276">
    <property type="term" value="P:error-prone translesion synthesis"/>
    <property type="evidence" value="ECO:0007669"/>
    <property type="project" value="TreeGrafter"/>
</dbReference>
<dbReference type="EMBL" id="JAGGJQ010000006">
    <property type="protein sequence ID" value="MBP1840342.1"/>
    <property type="molecule type" value="Genomic_DNA"/>
</dbReference>
<evidence type="ECO:0000313" key="8">
    <source>
        <dbReference type="Proteomes" id="UP001231587"/>
    </source>
</evidence>
<sequence>MKKMYLYRMYALVDCNNFYASCERVFNPNLRGKPIAILSNNDGCVIARSDEAKALQLPMGAPAFKYESFFKANQVQVFSSNYPLYGDMSSRVMRILEQFTPDVEVYSIDEAFLEFKGFENFDFVNCGHDMRMRILKWTGIPTCVGIAPTKALSKVANKIARKFPDHTKGVFLIDSEASRIKALKWFKIEDVWGIGRRLAKRLKFINCHTAYDFTQLSDAFIRKEFSIVEWRLKQDLLGKPTLSLDMPSPKKAIATTRSFEGTISDLDNIIERVSTFATSCAEKLRKQKSSCHMIVVHLSSDKHKKDEAREYGSKMITLPYPTDSSLIISTHAIAAAKQMFKSGVKYKRAGIVVTGLVPNDAFQLNLFASEHPKHKPLMQVIDALNNKYKGHTIKLGNQDLQRTWKMKQERLSPKYTTNINDIIIVK</sequence>
<dbReference type="Gene3D" id="3.30.70.270">
    <property type="match status" value="1"/>
</dbReference>
<keyword evidence="2" id="KW-0741">SOS mutagenesis</keyword>
<dbReference type="InterPro" id="IPR036775">
    <property type="entry name" value="DNA_pol_Y-fam_lit_finger_sf"/>
</dbReference>
<evidence type="ECO:0000256" key="2">
    <source>
        <dbReference type="ARBA" id="ARBA00023199"/>
    </source>
</evidence>
<dbReference type="Gene3D" id="3.30.1490.100">
    <property type="entry name" value="DNA polymerase, Y-family, little finger domain"/>
    <property type="match status" value="1"/>
</dbReference>
<dbReference type="Gene3D" id="3.40.1170.60">
    <property type="match status" value="1"/>
</dbReference>
<feature type="domain" description="UmuC" evidence="4">
    <location>
        <begin position="10"/>
        <end position="195"/>
    </location>
</feature>
<proteinExistence type="inferred from homology"/>
<dbReference type="InterPro" id="IPR043128">
    <property type="entry name" value="Rev_trsase/Diguanyl_cyclase"/>
</dbReference>
<dbReference type="EMBL" id="JAUSUU010000001">
    <property type="protein sequence ID" value="MDQ0334206.1"/>
    <property type="molecule type" value="Genomic_DNA"/>
</dbReference>
<dbReference type="SUPFAM" id="SSF100879">
    <property type="entry name" value="Lesion bypass DNA polymerase (Y-family), little finger domain"/>
    <property type="match status" value="1"/>
</dbReference>
<keyword evidence="3" id="KW-0742">SOS response</keyword>
<gene>
    <name evidence="5" type="ORF">J2Z56_002270</name>
    <name evidence="6" type="ORF">J2Z57_000628</name>
</gene>
<accession>A0A9X0YN84</accession>
<dbReference type="GO" id="GO:0003887">
    <property type="term" value="F:DNA-directed DNA polymerase activity"/>
    <property type="evidence" value="ECO:0007669"/>
    <property type="project" value="UniProtKB-KW"/>
</dbReference>